<feature type="transmembrane region" description="Helical" evidence="2">
    <location>
        <begin position="112"/>
        <end position="136"/>
    </location>
</feature>
<feature type="region of interest" description="Disordered" evidence="1">
    <location>
        <begin position="156"/>
        <end position="186"/>
    </location>
</feature>
<sequence length="186" mass="20724">MLTNKNTTTYRLKEETNAMGAAQIMLGLIHNALATLWISLYHVEDKKYSIGSKLMLVSICYLLVSGALRIIAIIANTLSIFAALFGAALFGYEFPLFESMGIEYIWSNMAGMMLLQISVLCTISELIIAITVLHWFMSSRKNKVPSNEIFLVFSEPPPSKPPSLLDLENVSEDSPKKIEDEIDVTN</sequence>
<gene>
    <name evidence="3" type="primary">Ms4a20</name>
</gene>
<protein>
    <submittedName>
        <fullName evidence="3">Membrane-spanning 4-domains, subfamily A, member 20</fullName>
    </submittedName>
</protein>
<keyword evidence="2" id="KW-0472">Membrane</keyword>
<evidence type="ECO:0000256" key="2">
    <source>
        <dbReference type="SAM" id="Phobius"/>
    </source>
</evidence>
<keyword evidence="2" id="KW-0812">Transmembrane</keyword>
<keyword evidence="4" id="KW-1185">Reference proteome</keyword>
<dbReference type="Proteomes" id="UP000002494">
    <property type="component" value="Chromosome 1"/>
</dbReference>
<evidence type="ECO:0000256" key="1">
    <source>
        <dbReference type="SAM" id="MobiDB-lite"/>
    </source>
</evidence>
<dbReference type="RGD" id="7639871">
    <property type="gene designation" value="Ms4a20"/>
</dbReference>
<reference evidence="3" key="1">
    <citation type="submission" date="2024-01" db="EMBL/GenBank/DDBJ databases">
        <title>GRCr8: a new rat reference genome assembly contstructed from accurate long reads and long range scaffolding.</title>
        <authorList>
            <person name="Doris P.A."/>
            <person name="Kalbfleisch T."/>
            <person name="Li K."/>
            <person name="Howe K."/>
            <person name="Wood J."/>
        </authorList>
    </citation>
    <scope>NUCLEOTIDE SEQUENCE [LARGE SCALE GENOMIC DNA]</scope>
    <source>
        <strain evidence="3">Brown Norway</strain>
    </source>
</reference>
<dbReference type="GeneTree" id="ENSGT00900000141767"/>
<organism evidence="3 4">
    <name type="scientific">Rattus norvegicus</name>
    <name type="common">Rat</name>
    <dbReference type="NCBI Taxonomy" id="10116"/>
    <lineage>
        <taxon>Eukaryota</taxon>
        <taxon>Metazoa</taxon>
        <taxon>Chordata</taxon>
        <taxon>Craniata</taxon>
        <taxon>Vertebrata</taxon>
        <taxon>Euteleostomi</taxon>
        <taxon>Mammalia</taxon>
        <taxon>Eutheria</taxon>
        <taxon>Euarchontoglires</taxon>
        <taxon>Glires</taxon>
        <taxon>Rodentia</taxon>
        <taxon>Myomorpha</taxon>
        <taxon>Muroidea</taxon>
        <taxon>Muridae</taxon>
        <taxon>Murinae</taxon>
        <taxon>Rattus</taxon>
    </lineage>
</organism>
<evidence type="ECO:0000313" key="4">
    <source>
        <dbReference type="Proteomes" id="UP000002494"/>
    </source>
</evidence>
<name>A0ABK0LGF6_RAT</name>
<keyword evidence="2" id="KW-1133">Transmembrane helix</keyword>
<accession>A0ABK0LGF6</accession>
<evidence type="ECO:0000313" key="3">
    <source>
        <dbReference type="Ensembl" id="ENSRNOP00000104582.1"/>
    </source>
</evidence>
<proteinExistence type="predicted"/>
<feature type="transmembrane region" description="Helical" evidence="2">
    <location>
        <begin position="20"/>
        <end position="38"/>
    </location>
</feature>
<feature type="transmembrane region" description="Helical" evidence="2">
    <location>
        <begin position="59"/>
        <end position="92"/>
    </location>
</feature>
<dbReference type="Ensembl" id="ENSRNOT00000140241.1">
    <property type="protein sequence ID" value="ENSRNOP00000104582.1"/>
    <property type="gene ID" value="ENSRNOG00000067110.2"/>
</dbReference>
<reference evidence="3" key="3">
    <citation type="submission" date="2025-09" db="UniProtKB">
        <authorList>
            <consortium name="Ensembl"/>
        </authorList>
    </citation>
    <scope>IDENTIFICATION</scope>
    <source>
        <strain evidence="3">Brown Norway</strain>
    </source>
</reference>
<reference evidence="3" key="2">
    <citation type="submission" date="2025-08" db="UniProtKB">
        <authorList>
            <consortium name="Ensembl"/>
        </authorList>
    </citation>
    <scope>IDENTIFICATION</scope>
    <source>
        <strain evidence="3">Brown Norway</strain>
    </source>
</reference>